<evidence type="ECO:0000313" key="1">
    <source>
        <dbReference type="EMBL" id="NED99750.1"/>
    </source>
</evidence>
<dbReference type="Gene3D" id="3.40.50.720">
    <property type="entry name" value="NAD(P)-binding Rossmann-like Domain"/>
    <property type="match status" value="1"/>
</dbReference>
<proteinExistence type="predicted"/>
<accession>A0A6L9S4R4</accession>
<keyword evidence="2" id="KW-1185">Reference proteome</keyword>
<protein>
    <submittedName>
        <fullName evidence="1">Shikimate dehydrogenase</fullName>
    </submittedName>
</protein>
<dbReference type="Proteomes" id="UP000475214">
    <property type="component" value="Unassembled WGS sequence"/>
</dbReference>
<gene>
    <name evidence="1" type="ORF">G1H10_06175</name>
</gene>
<organism evidence="1 2">
    <name type="scientific">Phytoactinopolyspora halotolerans</name>
    <dbReference type="NCBI Taxonomy" id="1981512"/>
    <lineage>
        <taxon>Bacteria</taxon>
        <taxon>Bacillati</taxon>
        <taxon>Actinomycetota</taxon>
        <taxon>Actinomycetes</taxon>
        <taxon>Jiangellales</taxon>
        <taxon>Jiangellaceae</taxon>
        <taxon>Phytoactinopolyspora</taxon>
    </lineage>
</organism>
<dbReference type="EMBL" id="JAAGOA010000003">
    <property type="protein sequence ID" value="NED99750.1"/>
    <property type="molecule type" value="Genomic_DNA"/>
</dbReference>
<dbReference type="AlphaFoldDB" id="A0A6L9S4R4"/>
<evidence type="ECO:0000313" key="2">
    <source>
        <dbReference type="Proteomes" id="UP000475214"/>
    </source>
</evidence>
<dbReference type="RefSeq" id="WP_163734180.1">
    <property type="nucleotide sequence ID" value="NZ_JAAGOA010000003.1"/>
</dbReference>
<reference evidence="1 2" key="1">
    <citation type="submission" date="2020-02" db="EMBL/GenBank/DDBJ databases">
        <authorList>
            <person name="Li X.-J."/>
            <person name="Han X.-M."/>
        </authorList>
    </citation>
    <scope>NUCLEOTIDE SEQUENCE [LARGE SCALE GENOMIC DNA]</scope>
    <source>
        <strain evidence="1 2">CCTCC AB 2017055</strain>
    </source>
</reference>
<sequence length="322" mass="35594">MTVPTMTSQTLRPADRPTLYFIGVTTGRSSIQRVFPRWAEHLGLGDVHLQGVDLPLHADPDQYRRVVEFIASDELSRGALITTHKIDLYRACADLFDTVDAHARMMGEASCLTKTESGLHVQAKDPVTCGLALDAFIPPGYWKDTGAEVLSMGAGGSTTAISWYLSQPERGADRPVRFTVTDTSAERLHHLHAVHARLPNHTPFDYVFAPTLEHNDRALGRLPAGSLVVNATGLGKDGPGSPITAAARFPEQGRVWELNYRGDLVFLDQARAQQEERQLRIEDGWVYFLHGWMQHIAEVFDIAIPAFGEEFDALSDLARAAR</sequence>
<name>A0A6L9S4R4_9ACTN</name>
<comment type="caution">
    <text evidence="1">The sequence shown here is derived from an EMBL/GenBank/DDBJ whole genome shotgun (WGS) entry which is preliminary data.</text>
</comment>